<dbReference type="InterPro" id="IPR030184">
    <property type="entry name" value="WAT1-related"/>
</dbReference>
<feature type="transmembrane region" description="Helical" evidence="6">
    <location>
        <begin position="159"/>
        <end position="179"/>
    </location>
</feature>
<feature type="transmembrane region" description="Helical" evidence="6">
    <location>
        <begin position="126"/>
        <end position="147"/>
    </location>
</feature>
<keyword evidence="4 6" id="KW-1133">Transmembrane helix</keyword>
<keyword evidence="9" id="KW-1185">Reference proteome</keyword>
<protein>
    <recommendedName>
        <fullName evidence="6">WAT1-related protein</fullName>
    </recommendedName>
</protein>
<sequence length="337" mass="37429">MFTPLLVSFVGIFSAVVAFAERLHLSRCLIMKTWGPHGAMVLVQLANGGSIILMGIAMDKGLNQIVFVVYRHIIAMLLLGPFAYVLERTQRPSLSFSVMMKIFVLASLGTTIFLNVYYAGLHYTSATVASALSNGIPSLTFLMAVLFRMEEVRIQSARGRAKVLGTMVCICGALTFTFWKEGYLFNGFMERPLINVHSTKGSASELNHGVKNWIKGSALILISNIAWCSWLILQVISTSLKIISLYHRMCQLYLIHGKEFLTWTLLIGCSVQSLPSSIISECSYLLLCFTAIFLPCLDFCKESSLVEARMECAAMDHHILWSCGLRIGVLLANLVYQ</sequence>
<evidence type="ECO:0000256" key="3">
    <source>
        <dbReference type="ARBA" id="ARBA00022692"/>
    </source>
</evidence>
<name>A0ABY9BH10_VITVI</name>
<feature type="transmembrane region" description="Helical" evidence="6">
    <location>
        <begin position="37"/>
        <end position="58"/>
    </location>
</feature>
<feature type="domain" description="EamA" evidence="7">
    <location>
        <begin position="40"/>
        <end position="174"/>
    </location>
</feature>
<dbReference type="PANTHER" id="PTHR31218">
    <property type="entry name" value="WAT1-RELATED PROTEIN"/>
    <property type="match status" value="1"/>
</dbReference>
<evidence type="ECO:0000256" key="2">
    <source>
        <dbReference type="ARBA" id="ARBA00007635"/>
    </source>
</evidence>
<proteinExistence type="inferred from homology"/>
<accession>A0ABY9BH10</accession>
<feature type="transmembrane region" description="Helical" evidence="6">
    <location>
        <begin position="64"/>
        <end position="86"/>
    </location>
</feature>
<gene>
    <name evidence="8" type="ORF">VitviT2T_001938</name>
</gene>
<feature type="transmembrane region" description="Helical" evidence="6">
    <location>
        <begin position="6"/>
        <end position="25"/>
    </location>
</feature>
<dbReference type="EMBL" id="CP126649">
    <property type="protein sequence ID" value="WJZ82155.1"/>
    <property type="molecule type" value="Genomic_DNA"/>
</dbReference>
<feature type="transmembrane region" description="Helical" evidence="6">
    <location>
        <begin position="218"/>
        <end position="240"/>
    </location>
</feature>
<feature type="transmembrane region" description="Helical" evidence="6">
    <location>
        <begin position="98"/>
        <end position="120"/>
    </location>
</feature>
<keyword evidence="3 6" id="KW-0812">Transmembrane</keyword>
<dbReference type="InterPro" id="IPR037185">
    <property type="entry name" value="EmrE-like"/>
</dbReference>
<evidence type="ECO:0000256" key="5">
    <source>
        <dbReference type="ARBA" id="ARBA00023136"/>
    </source>
</evidence>
<comment type="similarity">
    <text evidence="2 6">Belongs to the drug/metabolite transporter (DMT) superfamily. Plant drug/metabolite exporter (P-DME) (TC 2.A.7.4) family.</text>
</comment>
<evidence type="ECO:0000313" key="8">
    <source>
        <dbReference type="EMBL" id="WJZ82155.1"/>
    </source>
</evidence>
<evidence type="ECO:0000256" key="1">
    <source>
        <dbReference type="ARBA" id="ARBA00004141"/>
    </source>
</evidence>
<dbReference type="Proteomes" id="UP001227230">
    <property type="component" value="Chromosome 2"/>
</dbReference>
<evidence type="ECO:0000259" key="7">
    <source>
        <dbReference type="Pfam" id="PF00892"/>
    </source>
</evidence>
<dbReference type="InterPro" id="IPR000620">
    <property type="entry name" value="EamA_dom"/>
</dbReference>
<evidence type="ECO:0000313" key="9">
    <source>
        <dbReference type="Proteomes" id="UP001227230"/>
    </source>
</evidence>
<evidence type="ECO:0000256" key="4">
    <source>
        <dbReference type="ARBA" id="ARBA00022989"/>
    </source>
</evidence>
<evidence type="ECO:0000256" key="6">
    <source>
        <dbReference type="RuleBase" id="RU363077"/>
    </source>
</evidence>
<reference evidence="8 9" key="1">
    <citation type="journal article" date="2023" name="Hortic Res">
        <title>The complete reference genome for grapevine (Vitis vinifera L.) genetics and breeding.</title>
        <authorList>
            <person name="Shi X."/>
            <person name="Cao S."/>
            <person name="Wang X."/>
            <person name="Huang S."/>
            <person name="Wang Y."/>
            <person name="Liu Z."/>
            <person name="Liu W."/>
            <person name="Leng X."/>
            <person name="Peng Y."/>
            <person name="Wang N."/>
            <person name="Wang Y."/>
            <person name="Ma Z."/>
            <person name="Xu X."/>
            <person name="Zhang F."/>
            <person name="Xue H."/>
            <person name="Zhong H."/>
            <person name="Wang Y."/>
            <person name="Zhang K."/>
            <person name="Velt A."/>
            <person name="Avia K."/>
            <person name="Holtgrawe D."/>
            <person name="Grimplet J."/>
            <person name="Matus J.T."/>
            <person name="Ware D."/>
            <person name="Wu X."/>
            <person name="Wang H."/>
            <person name="Liu C."/>
            <person name="Fang Y."/>
            <person name="Rustenholz C."/>
            <person name="Cheng Z."/>
            <person name="Xiao H."/>
            <person name="Zhou Y."/>
        </authorList>
    </citation>
    <scope>NUCLEOTIDE SEQUENCE [LARGE SCALE GENOMIC DNA]</scope>
    <source>
        <strain evidence="9">cv. Pinot noir / PN40024</strain>
        <tissue evidence="8">Leaf</tissue>
    </source>
</reference>
<keyword evidence="5 6" id="KW-0472">Membrane</keyword>
<dbReference type="Pfam" id="PF00892">
    <property type="entry name" value="EamA"/>
    <property type="match status" value="1"/>
</dbReference>
<dbReference type="SUPFAM" id="SSF103481">
    <property type="entry name" value="Multidrug resistance efflux transporter EmrE"/>
    <property type="match status" value="1"/>
</dbReference>
<comment type="subcellular location">
    <subcellularLocation>
        <location evidence="1 6">Membrane</location>
        <topology evidence="1 6">Multi-pass membrane protein</topology>
    </subcellularLocation>
</comment>
<organism evidence="8 9">
    <name type="scientific">Vitis vinifera</name>
    <name type="common">Grape</name>
    <dbReference type="NCBI Taxonomy" id="29760"/>
    <lineage>
        <taxon>Eukaryota</taxon>
        <taxon>Viridiplantae</taxon>
        <taxon>Streptophyta</taxon>
        <taxon>Embryophyta</taxon>
        <taxon>Tracheophyta</taxon>
        <taxon>Spermatophyta</taxon>
        <taxon>Magnoliopsida</taxon>
        <taxon>eudicotyledons</taxon>
        <taxon>Gunneridae</taxon>
        <taxon>Pentapetalae</taxon>
        <taxon>rosids</taxon>
        <taxon>Vitales</taxon>
        <taxon>Vitaceae</taxon>
        <taxon>Viteae</taxon>
        <taxon>Vitis</taxon>
    </lineage>
</organism>